<dbReference type="Pfam" id="PF00534">
    <property type="entry name" value="Glycos_transf_1"/>
    <property type="match status" value="1"/>
</dbReference>
<keyword evidence="5" id="KW-1185">Reference proteome</keyword>
<dbReference type="InterPro" id="IPR001296">
    <property type="entry name" value="Glyco_trans_1"/>
</dbReference>
<dbReference type="SUPFAM" id="SSF53756">
    <property type="entry name" value="UDP-Glycosyltransferase/glycogen phosphorylase"/>
    <property type="match status" value="1"/>
</dbReference>
<dbReference type="InterPro" id="IPR001173">
    <property type="entry name" value="Glyco_trans_2-like"/>
</dbReference>
<evidence type="ECO:0000259" key="1">
    <source>
        <dbReference type="Pfam" id="PF00534"/>
    </source>
</evidence>
<dbReference type="Pfam" id="PF00535">
    <property type="entry name" value="Glycos_transf_2"/>
    <property type="match status" value="1"/>
</dbReference>
<feature type="domain" description="Glycosyltransferase subfamily 4-like N-terminal" evidence="3">
    <location>
        <begin position="16"/>
        <end position="194"/>
    </location>
</feature>
<dbReference type="HOGENOM" id="CLU_021683_0_0_9"/>
<dbReference type="AlphaFoldDB" id="G8TU48"/>
<dbReference type="PATRIC" id="fig|679936.5.peg.2327"/>
<dbReference type="GO" id="GO:0044010">
    <property type="term" value="P:single-species biofilm formation"/>
    <property type="evidence" value="ECO:0007669"/>
    <property type="project" value="TreeGrafter"/>
</dbReference>
<dbReference type="Gene3D" id="3.40.50.2000">
    <property type="entry name" value="Glycogen Phosphorylase B"/>
    <property type="match status" value="2"/>
</dbReference>
<dbReference type="CDD" id="cd03801">
    <property type="entry name" value="GT4_PimA-like"/>
    <property type="match status" value="1"/>
</dbReference>
<accession>G8TU48</accession>
<reference evidence="4 5" key="2">
    <citation type="journal article" date="2012" name="Stand. Genomic Sci.">
        <title>Complete genome sequence of the moderately thermophilic mineral-sulfide-oxidizing firmicute Sulfobacillus acidophilus type strain (NAL(T)).</title>
        <authorList>
            <person name="Anderson I."/>
            <person name="Chertkov O."/>
            <person name="Chen A."/>
            <person name="Saunders E."/>
            <person name="Lapidus A."/>
            <person name="Nolan M."/>
            <person name="Lucas S."/>
            <person name="Hammon N."/>
            <person name="Deshpande S."/>
            <person name="Cheng J.F."/>
            <person name="Han C."/>
            <person name="Tapia R."/>
            <person name="Goodwin L.A."/>
            <person name="Pitluck S."/>
            <person name="Liolios K."/>
            <person name="Pagani I."/>
            <person name="Ivanova N."/>
            <person name="Mikhailova N."/>
            <person name="Pati A."/>
            <person name="Palaniappan K."/>
            <person name="Land M."/>
            <person name="Pan C."/>
            <person name="Rohde M."/>
            <person name="Pukall R."/>
            <person name="Goker M."/>
            <person name="Detter J.C."/>
            <person name="Woyke T."/>
            <person name="Bristow J."/>
            <person name="Eisen J.A."/>
            <person name="Markowitz V."/>
            <person name="Hugenholtz P."/>
            <person name="Kyrpides N.C."/>
            <person name="Klenk H.P."/>
            <person name="Mavromatis K."/>
        </authorList>
    </citation>
    <scope>NUCLEOTIDE SEQUENCE [LARGE SCALE GENOMIC DNA]</scope>
    <source>
        <strain evidence="5">ATCC 700253 / DSM 10332 / NAL</strain>
    </source>
</reference>
<dbReference type="SUPFAM" id="SSF53448">
    <property type="entry name" value="Nucleotide-diphospho-sugar transferases"/>
    <property type="match status" value="1"/>
</dbReference>
<feature type="domain" description="Glycosyl transferase family 1" evidence="1">
    <location>
        <begin position="211"/>
        <end position="361"/>
    </location>
</feature>
<gene>
    <name evidence="4" type="ordered locus">Sulac_2247</name>
</gene>
<sequence>MKIWLLTTEYPPYFGGGIATYAGIITQEWARLGHEVTVIVRDPSLKTAPLDIQQGPVRVIRFSDAYPIGPGQALTGAAQISWTYAAVVADRIRIGERPDVIESQDYLGIPYYLLQRRWTGDPLFQGIPVVVTVHSPKFVVDRFDDAPLYRLPDYWIGVLEQASIKMADAVVCPSHYVRDQLGPLVTQPSHVIPNPYRLPDGIGPVPARPAPRILYVGRVQKVKGILALLAAMRIVWERRPEVTLDVVGGDSYFAPRAIWMTDDLKTRYAADIRQGRLTFHGLKPPAAVKEFLRRDGLVVVPSLYENFPYTVVEAMAEARVVLASETGGQREIIRPGDNGFLMRPDRADELAQHILTLLALPADEWFRIGQAAHATIAYVCEPERIATRKLAVFEDVIAGSPHSEFPFLTASRSVASVPAESTRLSVVIPYYNMGAYVEETLQSVYQSRVPPDEVLIVNDGSTDPASVALLYQLEERYPKLRVIRQTNQGLASARNTGARHAQGQYLAFLDADDQVDPTYWERAVALLEAYPNVAFVGAWAQYFGASEQIWPTFNPELPYILYHNTVNSSALIVRKAVFEAVGGNNPAMTYGMEDWETVIRLVAAGYPGVVIPEPLFRYRIRPDSMSRGFNRHNLLYLYQTLTRLNADVYERHAVEVANLLNANGPQYLADTPLRETPAVAGSFTPLTPQPWWKKAARGLARRLLRS</sequence>
<keyword evidence="4" id="KW-0808">Transferase</keyword>
<evidence type="ECO:0000313" key="5">
    <source>
        <dbReference type="Proteomes" id="UP000005439"/>
    </source>
</evidence>
<dbReference type="Proteomes" id="UP000005439">
    <property type="component" value="Chromosome"/>
</dbReference>
<organism evidence="4 5">
    <name type="scientific">Sulfobacillus acidophilus (strain ATCC 700253 / DSM 10332 / NAL)</name>
    <dbReference type="NCBI Taxonomy" id="679936"/>
    <lineage>
        <taxon>Bacteria</taxon>
        <taxon>Bacillati</taxon>
        <taxon>Bacillota</taxon>
        <taxon>Clostridia</taxon>
        <taxon>Eubacteriales</taxon>
        <taxon>Clostridiales Family XVII. Incertae Sedis</taxon>
        <taxon>Sulfobacillus</taxon>
    </lineage>
</organism>
<feature type="domain" description="Glycosyltransferase 2-like" evidence="2">
    <location>
        <begin position="425"/>
        <end position="561"/>
    </location>
</feature>
<dbReference type="Gene3D" id="3.90.550.10">
    <property type="entry name" value="Spore Coat Polysaccharide Biosynthesis Protein SpsA, Chain A"/>
    <property type="match status" value="1"/>
</dbReference>
<dbReference type="InterPro" id="IPR050834">
    <property type="entry name" value="Glycosyltransf_2"/>
</dbReference>
<dbReference type="PANTHER" id="PTHR43685">
    <property type="entry name" value="GLYCOSYLTRANSFERASE"/>
    <property type="match status" value="1"/>
</dbReference>
<evidence type="ECO:0000259" key="2">
    <source>
        <dbReference type="Pfam" id="PF00535"/>
    </source>
</evidence>
<dbReference type="InterPro" id="IPR028098">
    <property type="entry name" value="Glyco_trans_4-like_N"/>
</dbReference>
<dbReference type="PANTHER" id="PTHR43685:SF2">
    <property type="entry name" value="GLYCOSYLTRANSFERASE 2-LIKE DOMAIN-CONTAINING PROTEIN"/>
    <property type="match status" value="1"/>
</dbReference>
<dbReference type="KEGG" id="sap:Sulac_2247"/>
<dbReference type="STRING" id="679936.Sulac_2247"/>
<dbReference type="EMBL" id="CP003179">
    <property type="protein sequence ID" value="AEW05720.1"/>
    <property type="molecule type" value="Genomic_DNA"/>
</dbReference>
<reference evidence="5" key="1">
    <citation type="submission" date="2011-12" db="EMBL/GenBank/DDBJ databases">
        <title>The complete genome of chromosome of Sulfobacillus acidophilus DSM 10332.</title>
        <authorList>
            <person name="Lucas S."/>
            <person name="Han J."/>
            <person name="Lapidus A."/>
            <person name="Bruce D."/>
            <person name="Goodwin L."/>
            <person name="Pitluck S."/>
            <person name="Peters L."/>
            <person name="Kyrpides N."/>
            <person name="Mavromatis K."/>
            <person name="Ivanova N."/>
            <person name="Mikhailova N."/>
            <person name="Chertkov O."/>
            <person name="Saunders E."/>
            <person name="Detter J.C."/>
            <person name="Tapia R."/>
            <person name="Han C."/>
            <person name="Land M."/>
            <person name="Hauser L."/>
            <person name="Markowitz V."/>
            <person name="Cheng J.-F."/>
            <person name="Hugenholtz P."/>
            <person name="Woyke T."/>
            <person name="Wu D."/>
            <person name="Pukall R."/>
            <person name="Gehrich-Schroeter G."/>
            <person name="Schneider S."/>
            <person name="Klenk H.-P."/>
            <person name="Eisen J.A."/>
        </authorList>
    </citation>
    <scope>NUCLEOTIDE SEQUENCE [LARGE SCALE GENOMIC DNA]</scope>
    <source>
        <strain evidence="5">ATCC 700253 / DSM 10332 / NAL</strain>
    </source>
</reference>
<evidence type="ECO:0000259" key="3">
    <source>
        <dbReference type="Pfam" id="PF13579"/>
    </source>
</evidence>
<dbReference type="Pfam" id="PF13579">
    <property type="entry name" value="Glyco_trans_4_4"/>
    <property type="match status" value="1"/>
</dbReference>
<protein>
    <submittedName>
        <fullName evidence="4">Glycosyl transferase family 2</fullName>
    </submittedName>
</protein>
<dbReference type="InterPro" id="IPR029044">
    <property type="entry name" value="Nucleotide-diphossugar_trans"/>
</dbReference>
<dbReference type="GO" id="GO:0016757">
    <property type="term" value="F:glycosyltransferase activity"/>
    <property type="evidence" value="ECO:0007669"/>
    <property type="project" value="InterPro"/>
</dbReference>
<evidence type="ECO:0000313" key="4">
    <source>
        <dbReference type="EMBL" id="AEW05720.1"/>
    </source>
</evidence>
<proteinExistence type="predicted"/>
<dbReference type="CDD" id="cd00761">
    <property type="entry name" value="Glyco_tranf_GTA_type"/>
    <property type="match status" value="1"/>
</dbReference>
<name>G8TU48_SULAD</name>